<dbReference type="InterPro" id="IPR011048">
    <property type="entry name" value="Haem_d1_sf"/>
</dbReference>
<sequence>MLIRTCPLSLVVLLFSACSVAFSASQRPQSHNMTLFAAGYNGTIIPYSLNPTDPAIKPISPGVQPNASGTSPSWIAFSSSSRKTDTLYAVTDFYSVDEASPGRVFSHTYDPSTGAIVQSGSPTQRSNGTSAGGDGPVSCLVGHGPSKNLLFVANYNSGTASVIPINPPDGTLAEEPKEVFQFTRPSNQPKIGPVADRQDHSYAHQVSISPSGRWVYVCDLGADQIHHLRIHPNGEVKFTASTDVKVGSGPRHITFHKDCKGQVSAYLASELDNTVSSFKVNEDTGELKLIGDPILASPPGVPLSGEGILPTNRTTAEIAVVPAGDFVYVSNRGDEVEDHISIFKRDQQTGELSFQEWVKSGGRMPRHFSLSSDTRRDDQAKWLVVGHQTDQNIVVYERDATTGKLAKRDTRPDVGQVAFTGFSPF</sequence>
<comment type="caution">
    <text evidence="3">The sequence shown here is derived from an EMBL/GenBank/DDBJ whole genome shotgun (WGS) entry which is preliminary data.</text>
</comment>
<feature type="signal peptide" evidence="2">
    <location>
        <begin position="1"/>
        <end position="25"/>
    </location>
</feature>
<dbReference type="InterPro" id="IPR015943">
    <property type="entry name" value="WD40/YVTN_repeat-like_dom_sf"/>
</dbReference>
<dbReference type="PROSITE" id="PS51257">
    <property type="entry name" value="PROKAR_LIPOPROTEIN"/>
    <property type="match status" value="1"/>
</dbReference>
<keyword evidence="4" id="KW-1185">Reference proteome</keyword>
<evidence type="ECO:0000256" key="2">
    <source>
        <dbReference type="SAM" id="SignalP"/>
    </source>
</evidence>
<organism evidence="3 4">
    <name type="scientific">Melanopsichium pennsylvanicum</name>
    <dbReference type="NCBI Taxonomy" id="63383"/>
    <lineage>
        <taxon>Eukaryota</taxon>
        <taxon>Fungi</taxon>
        <taxon>Dikarya</taxon>
        <taxon>Basidiomycota</taxon>
        <taxon>Ustilaginomycotina</taxon>
        <taxon>Ustilaginomycetes</taxon>
        <taxon>Ustilaginales</taxon>
        <taxon>Ustilaginaceae</taxon>
        <taxon>Melanopsichium</taxon>
    </lineage>
</organism>
<dbReference type="Proteomes" id="UP001294444">
    <property type="component" value="Unassembled WGS sequence"/>
</dbReference>
<protein>
    <recommendedName>
        <fullName evidence="5">6-phosphogluconolactonase</fullName>
    </recommendedName>
</protein>
<dbReference type="EMBL" id="OAPG01000004">
    <property type="protein sequence ID" value="SNX83535.1"/>
    <property type="molecule type" value="Genomic_DNA"/>
</dbReference>
<keyword evidence="2" id="KW-0732">Signal</keyword>
<evidence type="ECO:0000313" key="3">
    <source>
        <dbReference type="EMBL" id="SNX83535.1"/>
    </source>
</evidence>
<dbReference type="GO" id="GO:0017057">
    <property type="term" value="F:6-phosphogluconolactonase activity"/>
    <property type="evidence" value="ECO:0007669"/>
    <property type="project" value="TreeGrafter"/>
</dbReference>
<dbReference type="Gene3D" id="2.130.10.10">
    <property type="entry name" value="YVTN repeat-like/Quinoprotein amine dehydrogenase"/>
    <property type="match status" value="1"/>
</dbReference>
<proteinExistence type="inferred from homology"/>
<dbReference type="PANTHER" id="PTHR30344:SF1">
    <property type="entry name" value="6-PHOSPHOGLUCONOLACTONASE"/>
    <property type="match status" value="1"/>
</dbReference>
<evidence type="ECO:0000256" key="1">
    <source>
        <dbReference type="ARBA" id="ARBA00005564"/>
    </source>
</evidence>
<reference evidence="3" key="1">
    <citation type="submission" date="2023-10" db="EMBL/GenBank/DDBJ databases">
        <authorList>
            <person name="Guldener U."/>
        </authorList>
    </citation>
    <scope>NUCLEOTIDE SEQUENCE</scope>
    <source>
        <strain evidence="3">Mp4</strain>
    </source>
</reference>
<feature type="chain" id="PRO_5042468414" description="6-phosphogluconolactonase" evidence="2">
    <location>
        <begin position="26"/>
        <end position="425"/>
    </location>
</feature>
<dbReference type="InterPro" id="IPR050282">
    <property type="entry name" value="Cycloisomerase_2"/>
</dbReference>
<evidence type="ECO:0000313" key="4">
    <source>
        <dbReference type="Proteomes" id="UP001294444"/>
    </source>
</evidence>
<comment type="similarity">
    <text evidence="1">Belongs to the cycloisomerase 2 family.</text>
</comment>
<accession>A0AAJ5C4C0</accession>
<dbReference type="Pfam" id="PF10282">
    <property type="entry name" value="Lactonase"/>
    <property type="match status" value="1"/>
</dbReference>
<gene>
    <name evidence="3" type="ORF">MEPE_02242</name>
</gene>
<dbReference type="PANTHER" id="PTHR30344">
    <property type="entry name" value="6-PHOSPHOGLUCONOLACTONASE-RELATED"/>
    <property type="match status" value="1"/>
</dbReference>
<dbReference type="InterPro" id="IPR019405">
    <property type="entry name" value="Lactonase_7-beta_prop"/>
</dbReference>
<dbReference type="AlphaFoldDB" id="A0AAJ5C4C0"/>
<dbReference type="SUPFAM" id="SSF51004">
    <property type="entry name" value="C-terminal (heme d1) domain of cytochrome cd1-nitrite reductase"/>
    <property type="match status" value="1"/>
</dbReference>
<name>A0AAJ5C4C0_9BASI</name>
<evidence type="ECO:0008006" key="5">
    <source>
        <dbReference type="Google" id="ProtNLM"/>
    </source>
</evidence>